<name>A0ABW4A6Q0_9ACTN</name>
<sequence length="288" mass="30542">MAATYAPDSLQAARRLLLAHLPGLTSLEVGIVGDTAHADGGDSYHLGKGQIRDRNGRDRYSVDESSRDRNGLSNAASALDIGTFAVAIGGKRHDLRTFSVWLVAQCKANTADTRDIREVIYSPDGSTVKRWDRLGIRSSGDSSHTFHTHISYFRDSESRDKTGLFRRYLTEIGLLEAPVTPADVADIWTTDGIIPAPANAASAATNTHWTPGSFLKDSSELGRSNAQALARVEAGLAAILAKVSGDLVDEQQIVTGVLAGLDPAAIAAAIPAELAEQVANELAARLAS</sequence>
<proteinExistence type="predicted"/>
<reference evidence="2" key="1">
    <citation type="journal article" date="2019" name="Int. J. Syst. Evol. Microbiol.">
        <title>The Global Catalogue of Microorganisms (GCM) 10K type strain sequencing project: providing services to taxonomists for standard genome sequencing and annotation.</title>
        <authorList>
            <consortium name="The Broad Institute Genomics Platform"/>
            <consortium name="The Broad Institute Genome Sequencing Center for Infectious Disease"/>
            <person name="Wu L."/>
            <person name="Ma J."/>
        </authorList>
    </citation>
    <scope>NUCLEOTIDE SEQUENCE [LARGE SCALE GENOMIC DNA]</scope>
    <source>
        <strain evidence="2">CCM 7526</strain>
    </source>
</reference>
<dbReference type="RefSeq" id="WP_317786509.1">
    <property type="nucleotide sequence ID" value="NZ_AP028461.1"/>
</dbReference>
<dbReference type="Proteomes" id="UP001597183">
    <property type="component" value="Unassembled WGS sequence"/>
</dbReference>
<protein>
    <submittedName>
        <fullName evidence="1">Uncharacterized protein</fullName>
    </submittedName>
</protein>
<gene>
    <name evidence="1" type="ORF">ACFQ5G_12715</name>
</gene>
<comment type="caution">
    <text evidence="1">The sequence shown here is derived from an EMBL/GenBank/DDBJ whole genome shotgun (WGS) entry which is preliminary data.</text>
</comment>
<dbReference type="EMBL" id="JBHTMK010000016">
    <property type="protein sequence ID" value="MFD1366209.1"/>
    <property type="molecule type" value="Genomic_DNA"/>
</dbReference>
<accession>A0ABW4A6Q0</accession>
<keyword evidence="2" id="KW-1185">Reference proteome</keyword>
<evidence type="ECO:0000313" key="2">
    <source>
        <dbReference type="Proteomes" id="UP001597183"/>
    </source>
</evidence>
<evidence type="ECO:0000313" key="1">
    <source>
        <dbReference type="EMBL" id="MFD1366209.1"/>
    </source>
</evidence>
<organism evidence="1 2">
    <name type="scientific">Actinoplanes sichuanensis</name>
    <dbReference type="NCBI Taxonomy" id="512349"/>
    <lineage>
        <taxon>Bacteria</taxon>
        <taxon>Bacillati</taxon>
        <taxon>Actinomycetota</taxon>
        <taxon>Actinomycetes</taxon>
        <taxon>Micromonosporales</taxon>
        <taxon>Micromonosporaceae</taxon>
        <taxon>Actinoplanes</taxon>
    </lineage>
</organism>